<reference evidence="1 2" key="1">
    <citation type="submission" date="2019-02" db="EMBL/GenBank/DDBJ databases">
        <title>Kribbella capetownensis sp. nov. and Kribbella speibonae sp. nov., isolated from soil.</title>
        <authorList>
            <person name="Curtis S.M."/>
            <person name="Norton I."/>
            <person name="Everest G.J."/>
            <person name="Meyers P.R."/>
        </authorList>
    </citation>
    <scope>NUCLEOTIDE SEQUENCE [LARGE SCALE GENOMIC DNA]</scope>
    <source>
        <strain evidence="1 2">DSM 27082</strain>
    </source>
</reference>
<keyword evidence="2" id="KW-1185">Reference proteome</keyword>
<name>A0A4R0JBP5_9ACTN</name>
<organism evidence="1 2">
    <name type="scientific">Kribbella sindirgiensis</name>
    <dbReference type="NCBI Taxonomy" id="1124744"/>
    <lineage>
        <taxon>Bacteria</taxon>
        <taxon>Bacillati</taxon>
        <taxon>Actinomycetota</taxon>
        <taxon>Actinomycetes</taxon>
        <taxon>Propionibacteriales</taxon>
        <taxon>Kribbellaceae</taxon>
        <taxon>Kribbella</taxon>
    </lineage>
</organism>
<gene>
    <name evidence="1" type="ORF">E0H50_04410</name>
</gene>
<dbReference type="EMBL" id="SJKA01000001">
    <property type="protein sequence ID" value="TCC43689.1"/>
    <property type="molecule type" value="Genomic_DNA"/>
</dbReference>
<evidence type="ECO:0000313" key="2">
    <source>
        <dbReference type="Proteomes" id="UP000292695"/>
    </source>
</evidence>
<proteinExistence type="predicted"/>
<protein>
    <submittedName>
        <fullName evidence="1">Uncharacterized protein</fullName>
    </submittedName>
</protein>
<evidence type="ECO:0000313" key="1">
    <source>
        <dbReference type="EMBL" id="TCC43689.1"/>
    </source>
</evidence>
<sequence length="123" mass="13008">MTRSVRRVFASMSTRARVAVSAALLLAVVPVTFTVGSAAPAEAREPSPPTNCSSGVNRRAQAWAMCKGGYGTFRVWARCNWSASTVYGPWMAPSTVRSSSVFCATTGNPAGIVMAYGIQKRDG</sequence>
<comment type="caution">
    <text evidence="1">The sequence shown here is derived from an EMBL/GenBank/DDBJ whole genome shotgun (WGS) entry which is preliminary data.</text>
</comment>
<accession>A0A4R0JBP5</accession>
<dbReference type="Proteomes" id="UP000292695">
    <property type="component" value="Unassembled WGS sequence"/>
</dbReference>
<dbReference type="AlphaFoldDB" id="A0A4R0JBP5"/>